<accession>A0A248JWW2</accession>
<evidence type="ECO:0000259" key="4">
    <source>
        <dbReference type="Pfam" id="PF07687"/>
    </source>
</evidence>
<dbReference type="RefSeq" id="WP_088873554.1">
    <property type="nucleotide sequence ID" value="NZ_CP022111.1"/>
</dbReference>
<dbReference type="KEGG" id="nao:Y958_19270"/>
<feature type="binding site" evidence="2">
    <location>
        <position position="418"/>
    </location>
    <ligand>
        <name>Mn(2+)</name>
        <dbReference type="ChEBI" id="CHEBI:29035"/>
        <label>2</label>
    </ligand>
</feature>
<feature type="binding site" evidence="2">
    <location>
        <position position="216"/>
    </location>
    <ligand>
        <name>Mn(2+)</name>
        <dbReference type="ChEBI" id="CHEBI:29035"/>
        <label>2</label>
    </ligand>
</feature>
<comment type="cofactor">
    <cofactor evidence="2">
        <name>Mn(2+)</name>
        <dbReference type="ChEBI" id="CHEBI:29035"/>
    </cofactor>
    <text evidence="2">The Mn(2+) ion enhances activity.</text>
</comment>
<organism evidence="5 6">
    <name type="scientific">Nitrospirillum viridazoti CBAmc</name>
    <dbReference type="NCBI Taxonomy" id="1441467"/>
    <lineage>
        <taxon>Bacteria</taxon>
        <taxon>Pseudomonadati</taxon>
        <taxon>Pseudomonadota</taxon>
        <taxon>Alphaproteobacteria</taxon>
        <taxon>Rhodospirillales</taxon>
        <taxon>Azospirillaceae</taxon>
        <taxon>Nitrospirillum</taxon>
        <taxon>Nitrospirillum viridazoti</taxon>
    </lineage>
</organism>
<keyword evidence="3" id="KW-0732">Signal</keyword>
<reference evidence="5 6" key="1">
    <citation type="submission" date="2017-06" db="EMBL/GenBank/DDBJ databases">
        <title>Complete genome sequence of Nitrospirillum amazonense strain CBAmC, an endophytic nitrogen-fixing and plant growth-promoting bacterium, isolated from sugarcane.</title>
        <authorList>
            <person name="Schwab S."/>
            <person name="dos Santos Teixeira K.R."/>
            <person name="Simoes Araujo J.L."/>
            <person name="Soares Vidal M."/>
            <person name="Borges de Freitas H.R."/>
            <person name="Rivello Crivelaro A.L."/>
            <person name="Bueno de Camargo Nunes A."/>
            <person name="dos Santos C.M."/>
            <person name="Palmeira da Silva Rosa D."/>
            <person name="da Silva Padilha D."/>
            <person name="da Silva E."/>
            <person name="Araujo Terra L."/>
            <person name="Soares Mendes V."/>
            <person name="Farinelli L."/>
            <person name="Magalhaes Cruz L."/>
            <person name="Baldani J.I."/>
        </authorList>
    </citation>
    <scope>NUCLEOTIDE SEQUENCE [LARGE SCALE GENOMIC DNA]</scope>
    <source>
        <strain evidence="5 6">CBAmC</strain>
    </source>
</reference>
<dbReference type="Gene3D" id="3.30.70.360">
    <property type="match status" value="1"/>
</dbReference>
<dbReference type="EMBL" id="CP022111">
    <property type="protein sequence ID" value="ASG23016.1"/>
    <property type="molecule type" value="Genomic_DNA"/>
</dbReference>
<evidence type="ECO:0000313" key="6">
    <source>
        <dbReference type="Proteomes" id="UP000197153"/>
    </source>
</evidence>
<dbReference type="Gene3D" id="3.40.630.10">
    <property type="entry name" value="Zn peptidases"/>
    <property type="match status" value="1"/>
</dbReference>
<dbReference type="InterPro" id="IPR036264">
    <property type="entry name" value="Bact_exopeptidase_dim_dom"/>
</dbReference>
<gene>
    <name evidence="5" type="ORF">Y958_19270</name>
</gene>
<evidence type="ECO:0000256" key="3">
    <source>
        <dbReference type="SAM" id="SignalP"/>
    </source>
</evidence>
<feature type="domain" description="Peptidase M20 dimerisation" evidence="4">
    <location>
        <begin position="239"/>
        <end position="331"/>
    </location>
</feature>
<feature type="binding site" evidence="2">
    <location>
        <position position="149"/>
    </location>
    <ligand>
        <name>Mn(2+)</name>
        <dbReference type="ChEBI" id="CHEBI:29035"/>
        <label>2</label>
    </ligand>
</feature>
<dbReference type="SUPFAM" id="SSF53187">
    <property type="entry name" value="Zn-dependent exopeptidases"/>
    <property type="match status" value="1"/>
</dbReference>
<dbReference type="SUPFAM" id="SSF55031">
    <property type="entry name" value="Bacterial exopeptidase dimerisation domain"/>
    <property type="match status" value="1"/>
</dbReference>
<proteinExistence type="predicted"/>
<name>A0A248JWW2_9PROT</name>
<keyword evidence="2" id="KW-0464">Manganese</keyword>
<dbReference type="InterPro" id="IPR017439">
    <property type="entry name" value="Amidohydrolase"/>
</dbReference>
<dbReference type="Pfam" id="PF07687">
    <property type="entry name" value="M20_dimer"/>
    <property type="match status" value="1"/>
</dbReference>
<sequence>MGKRHFGWTLALHAGALGAGVSALLASGTAAWAGDRETAQATVDTRAAVEQPKIIAWRRDIHEHPELGNQETRTAALVAKHLKSLGLEVRTGVAKTGVVAVLKGGKPGPVVALRADMDALPVTEQVDLPFASKVKTQYEGHEVGVMHACGHDTHVAMLMGVAEALAGMKDQLPGTVKFIFQPAEEGLAKGEVGGAEQMLKEGAFENPKPDAVFGVHVISTLHAGDVGYRPGPFMAAADEFVITVHGRQSHGALPWTGVDPIVTASQIVLGLQTIESRQMEVIKEPSILSVGSIHGGNRNNIIPDTVTLNGTIRTFDEGMRADIDKRLRRTVAGIAESAGATADVDIIKGYPVTINNPELTAKIVPTLQRVAGKDHVKLIDKVTPSEDFSFYEQQVPGVYLFVGITPPETDLSKAASNHSPKFFVDESGLIVGARTLAHLTVDYLYGL</sequence>
<keyword evidence="1 5" id="KW-0378">Hydrolase</keyword>
<dbReference type="PANTHER" id="PTHR11014:SF63">
    <property type="entry name" value="METALLOPEPTIDASE, PUTATIVE (AFU_ORTHOLOGUE AFUA_6G09600)-RELATED"/>
    <property type="match status" value="1"/>
</dbReference>
<feature type="binding site" evidence="2">
    <location>
        <position position="185"/>
    </location>
    <ligand>
        <name>Mn(2+)</name>
        <dbReference type="ChEBI" id="CHEBI:29035"/>
        <label>2</label>
    </ligand>
</feature>
<dbReference type="PANTHER" id="PTHR11014">
    <property type="entry name" value="PEPTIDASE M20 FAMILY MEMBER"/>
    <property type="match status" value="1"/>
</dbReference>
<feature type="signal peptide" evidence="3">
    <location>
        <begin position="1"/>
        <end position="33"/>
    </location>
</feature>
<evidence type="ECO:0000256" key="2">
    <source>
        <dbReference type="PIRSR" id="PIRSR005962-1"/>
    </source>
</evidence>
<keyword evidence="6" id="KW-1185">Reference proteome</keyword>
<evidence type="ECO:0000313" key="5">
    <source>
        <dbReference type="EMBL" id="ASG23016.1"/>
    </source>
</evidence>
<dbReference type="InterPro" id="IPR002933">
    <property type="entry name" value="Peptidase_M20"/>
</dbReference>
<dbReference type="InterPro" id="IPR011650">
    <property type="entry name" value="Peptidase_M20_dimer"/>
</dbReference>
<keyword evidence="2" id="KW-0479">Metal-binding</keyword>
<dbReference type="GO" id="GO:0019877">
    <property type="term" value="P:diaminopimelate biosynthetic process"/>
    <property type="evidence" value="ECO:0007669"/>
    <property type="project" value="UniProtKB-ARBA"/>
</dbReference>
<dbReference type="GO" id="GO:0050118">
    <property type="term" value="F:N-acetyldiaminopimelate deacetylase activity"/>
    <property type="evidence" value="ECO:0007669"/>
    <property type="project" value="UniProtKB-ARBA"/>
</dbReference>
<dbReference type="AlphaFoldDB" id="A0A248JWW2"/>
<dbReference type="Pfam" id="PF01546">
    <property type="entry name" value="Peptidase_M20"/>
    <property type="match status" value="1"/>
</dbReference>
<dbReference type="FunFam" id="3.30.70.360:FF:000001">
    <property type="entry name" value="N-acetyldiaminopimelate deacetylase"/>
    <property type="match status" value="1"/>
</dbReference>
<dbReference type="Proteomes" id="UP000197153">
    <property type="component" value="Chromosome 2"/>
</dbReference>
<dbReference type="NCBIfam" id="TIGR01891">
    <property type="entry name" value="amidohydrolases"/>
    <property type="match status" value="1"/>
</dbReference>
<dbReference type="GO" id="GO:0046872">
    <property type="term" value="F:metal ion binding"/>
    <property type="evidence" value="ECO:0007669"/>
    <property type="project" value="UniProtKB-KW"/>
</dbReference>
<evidence type="ECO:0000256" key="1">
    <source>
        <dbReference type="ARBA" id="ARBA00022801"/>
    </source>
</evidence>
<protein>
    <submittedName>
        <fullName evidence="5">N-acyl-L-amino acid amidohydrolase</fullName>
    </submittedName>
</protein>
<feature type="chain" id="PRO_5013077655" evidence="3">
    <location>
        <begin position="34"/>
        <end position="447"/>
    </location>
</feature>
<feature type="binding site" evidence="2">
    <location>
        <position position="151"/>
    </location>
    <ligand>
        <name>Mn(2+)</name>
        <dbReference type="ChEBI" id="CHEBI:29035"/>
        <label>2</label>
    </ligand>
</feature>
<dbReference type="PIRSF" id="PIRSF005962">
    <property type="entry name" value="Pept_M20D_amidohydro"/>
    <property type="match status" value="1"/>
</dbReference>